<accession>A0A518E3Y6</accession>
<evidence type="ECO:0000256" key="3">
    <source>
        <dbReference type="ARBA" id="ARBA00040298"/>
    </source>
</evidence>
<dbReference type="Pfam" id="PF01593">
    <property type="entry name" value="Amino_oxidase"/>
    <property type="match status" value="1"/>
</dbReference>
<evidence type="ECO:0000313" key="5">
    <source>
        <dbReference type="EMBL" id="QDU98804.1"/>
    </source>
</evidence>
<sequence>MKNTFDAIVIGAGHNGLTCACFLARAGLKVLTLDQYHTVGGMATTEEITLPGFKSDLHAFGYQFANLSPVPQELNLSAYGFDLIWPDINYSHVFPDGGIISMHRSLEDTVQSIGHYSKRDGETWRRLAEQFVQQKDQIAAWMNSPPATLAAANVQRSQMPHGMDEYRFELQSLRSWTNEVFEAEETRLFIGALACHASIGPDDAGGAHLAWLFASLVQILGNRVVRGGMHNLPLALAEYLRSKGGQIRTGARVNKIVLKDDHAVAVRLSDGEEIAVSQLVVSNTDPRQVVVDFLGEEQLGSDLIQRMQRYEWGDAYFVIYLALDGPLTYRAGNDAARSAYVHPTPPTLGYLSRIYTECRAGMLPAAPMILMCNDSAIDPDRAPANKAVMKLIALNVPYEIRGDATGKIPGVTWDAVKEAYADHLIELITNTYVPNLRDRILKRVVHSPVDMERVFPSAVRGTITHGAFLPYQSGSLRPLPELGQYRTPVPNVYLCGSGSHPGGGISMAPGRNAAQVILGDLKGA</sequence>
<comment type="function">
    <text evidence="1">Probable oxidoreductase that may play a role as regulator of mitochondrial function.</text>
</comment>
<dbReference type="OrthoDB" id="9814556at2"/>
<feature type="domain" description="Amine oxidase" evidence="4">
    <location>
        <begin position="16"/>
        <end position="518"/>
    </location>
</feature>
<evidence type="ECO:0000313" key="6">
    <source>
        <dbReference type="Proteomes" id="UP000317648"/>
    </source>
</evidence>
<name>A0A518E3Y6_9BACT</name>
<keyword evidence="6" id="KW-1185">Reference proteome</keyword>
<reference evidence="5 6" key="1">
    <citation type="submission" date="2019-02" db="EMBL/GenBank/DDBJ databases">
        <title>Deep-cultivation of Planctomycetes and their phenomic and genomic characterization uncovers novel biology.</title>
        <authorList>
            <person name="Wiegand S."/>
            <person name="Jogler M."/>
            <person name="Boedeker C."/>
            <person name="Pinto D."/>
            <person name="Vollmers J."/>
            <person name="Rivas-Marin E."/>
            <person name="Kohn T."/>
            <person name="Peeters S.H."/>
            <person name="Heuer A."/>
            <person name="Rast P."/>
            <person name="Oberbeckmann S."/>
            <person name="Bunk B."/>
            <person name="Jeske O."/>
            <person name="Meyerdierks A."/>
            <person name="Storesund J.E."/>
            <person name="Kallscheuer N."/>
            <person name="Luecker S."/>
            <person name="Lage O.M."/>
            <person name="Pohl T."/>
            <person name="Merkel B.J."/>
            <person name="Hornburger P."/>
            <person name="Mueller R.-W."/>
            <person name="Bruemmer F."/>
            <person name="Labrenz M."/>
            <person name="Spormann A.M."/>
            <person name="Op den Camp H."/>
            <person name="Overmann J."/>
            <person name="Amann R."/>
            <person name="Jetten M.S.M."/>
            <person name="Mascher T."/>
            <person name="Medema M.H."/>
            <person name="Devos D.P."/>
            <person name="Kaster A.-K."/>
            <person name="Ovreas L."/>
            <person name="Rohde M."/>
            <person name="Galperin M.Y."/>
            <person name="Jogler C."/>
        </authorList>
    </citation>
    <scope>NUCLEOTIDE SEQUENCE [LARGE SCALE GENOMIC DNA]</scope>
    <source>
        <strain evidence="5 6">Pla85_3_4</strain>
    </source>
</reference>
<organism evidence="5 6">
    <name type="scientific">Lignipirellula cremea</name>
    <dbReference type="NCBI Taxonomy" id="2528010"/>
    <lineage>
        <taxon>Bacteria</taxon>
        <taxon>Pseudomonadati</taxon>
        <taxon>Planctomycetota</taxon>
        <taxon>Planctomycetia</taxon>
        <taxon>Pirellulales</taxon>
        <taxon>Pirellulaceae</taxon>
        <taxon>Lignipirellula</taxon>
    </lineage>
</organism>
<evidence type="ECO:0000259" key="4">
    <source>
        <dbReference type="Pfam" id="PF01593"/>
    </source>
</evidence>
<dbReference type="InterPro" id="IPR036188">
    <property type="entry name" value="FAD/NAD-bd_sf"/>
</dbReference>
<comment type="subunit">
    <text evidence="2">Interacts with COX5B; this interaction may contribute to localize PYROXD2 to the inner face of the inner mitochondrial membrane.</text>
</comment>
<dbReference type="EMBL" id="CP036433">
    <property type="protein sequence ID" value="QDU98804.1"/>
    <property type="molecule type" value="Genomic_DNA"/>
</dbReference>
<evidence type="ECO:0000256" key="1">
    <source>
        <dbReference type="ARBA" id="ARBA00037217"/>
    </source>
</evidence>
<dbReference type="KEGG" id="lcre:Pla8534_67150"/>
<dbReference type="SUPFAM" id="SSF51905">
    <property type="entry name" value="FAD/NAD(P)-binding domain"/>
    <property type="match status" value="1"/>
</dbReference>
<evidence type="ECO:0000256" key="2">
    <source>
        <dbReference type="ARBA" id="ARBA00038825"/>
    </source>
</evidence>
<dbReference type="PANTHER" id="PTHR10668:SF105">
    <property type="entry name" value="DEHYDROGENASE-RELATED"/>
    <property type="match status" value="1"/>
</dbReference>
<dbReference type="GO" id="GO:0016491">
    <property type="term" value="F:oxidoreductase activity"/>
    <property type="evidence" value="ECO:0007669"/>
    <property type="project" value="UniProtKB-KW"/>
</dbReference>
<dbReference type="Proteomes" id="UP000317648">
    <property type="component" value="Chromosome"/>
</dbReference>
<dbReference type="RefSeq" id="WP_145058341.1">
    <property type="nucleotide sequence ID" value="NZ_CP036433.1"/>
</dbReference>
<dbReference type="AlphaFoldDB" id="A0A518E3Y6"/>
<dbReference type="PANTHER" id="PTHR10668">
    <property type="entry name" value="PHYTOENE DEHYDROGENASE"/>
    <property type="match status" value="1"/>
</dbReference>
<protein>
    <recommendedName>
        <fullName evidence="3">Pyridine nucleotide-disulfide oxidoreductase domain-containing protein 2</fullName>
    </recommendedName>
</protein>
<proteinExistence type="predicted"/>
<dbReference type="InterPro" id="IPR002937">
    <property type="entry name" value="Amino_oxidase"/>
</dbReference>
<keyword evidence="5" id="KW-0560">Oxidoreductase</keyword>
<dbReference type="Gene3D" id="3.50.50.60">
    <property type="entry name" value="FAD/NAD(P)-binding domain"/>
    <property type="match status" value="2"/>
</dbReference>
<gene>
    <name evidence="5" type="primary">crtP</name>
    <name evidence="5" type="ORF">Pla8534_67150</name>
</gene>
<dbReference type="PROSITE" id="PS51257">
    <property type="entry name" value="PROKAR_LIPOPROTEIN"/>
    <property type="match status" value="1"/>
</dbReference>